<dbReference type="Proteomes" id="UP001589788">
    <property type="component" value="Unassembled WGS sequence"/>
</dbReference>
<accession>A0ABV6C283</accession>
<feature type="transmembrane region" description="Helical" evidence="2">
    <location>
        <begin position="20"/>
        <end position="43"/>
    </location>
</feature>
<keyword evidence="2" id="KW-0812">Transmembrane</keyword>
<evidence type="ECO:0000313" key="3">
    <source>
        <dbReference type="EMBL" id="MFC0081795.1"/>
    </source>
</evidence>
<evidence type="ECO:0000313" key="4">
    <source>
        <dbReference type="Proteomes" id="UP001589788"/>
    </source>
</evidence>
<feature type="region of interest" description="Disordered" evidence="1">
    <location>
        <begin position="97"/>
        <end position="135"/>
    </location>
</feature>
<dbReference type="RefSeq" id="WP_377789075.1">
    <property type="nucleotide sequence ID" value="NZ_JBHLYQ010000048.1"/>
</dbReference>
<feature type="compositionally biased region" description="Polar residues" evidence="1">
    <location>
        <begin position="97"/>
        <end position="113"/>
    </location>
</feature>
<protein>
    <submittedName>
        <fullName evidence="3">Prepilin-type N-terminal cleavage/methylation domain-containing protein</fullName>
    </submittedName>
</protein>
<name>A0ABV6C283_9ACTN</name>
<gene>
    <name evidence="3" type="ORF">ACFFRE_06505</name>
</gene>
<sequence length="135" mass="13088">MPSRRALGSGRASDEGFGLLEVVLAMAVIAGASALGAGVALVTGQATAASAQRLEATEILSTVLASGSSSASVQALGTTYVVTVQTSSAPNGTVLATGTVTWSGPGGTTNTVRMTRDERPSPEGGAPLVVGEGAG</sequence>
<proteinExistence type="predicted"/>
<keyword evidence="2" id="KW-1133">Transmembrane helix</keyword>
<reference evidence="3 4" key="1">
    <citation type="submission" date="2024-09" db="EMBL/GenBank/DDBJ databases">
        <authorList>
            <person name="Sun Q."/>
            <person name="Mori K."/>
        </authorList>
    </citation>
    <scope>NUCLEOTIDE SEQUENCE [LARGE SCALE GENOMIC DNA]</scope>
    <source>
        <strain evidence="3 4">JCM 15389</strain>
    </source>
</reference>
<dbReference type="InterPro" id="IPR012902">
    <property type="entry name" value="N_methyl_site"/>
</dbReference>
<keyword evidence="2" id="KW-0472">Membrane</keyword>
<evidence type="ECO:0000256" key="2">
    <source>
        <dbReference type="SAM" id="Phobius"/>
    </source>
</evidence>
<dbReference type="NCBIfam" id="TIGR02532">
    <property type="entry name" value="IV_pilin_GFxxxE"/>
    <property type="match status" value="1"/>
</dbReference>
<organism evidence="3 4">
    <name type="scientific">Aciditerrimonas ferrireducens</name>
    <dbReference type="NCBI Taxonomy" id="667306"/>
    <lineage>
        <taxon>Bacteria</taxon>
        <taxon>Bacillati</taxon>
        <taxon>Actinomycetota</taxon>
        <taxon>Acidimicrobiia</taxon>
        <taxon>Acidimicrobiales</taxon>
        <taxon>Acidimicrobiaceae</taxon>
        <taxon>Aciditerrimonas</taxon>
    </lineage>
</organism>
<evidence type="ECO:0000256" key="1">
    <source>
        <dbReference type="SAM" id="MobiDB-lite"/>
    </source>
</evidence>
<dbReference type="EMBL" id="JBHLYQ010000048">
    <property type="protein sequence ID" value="MFC0081795.1"/>
    <property type="molecule type" value="Genomic_DNA"/>
</dbReference>
<comment type="caution">
    <text evidence="3">The sequence shown here is derived from an EMBL/GenBank/DDBJ whole genome shotgun (WGS) entry which is preliminary data.</text>
</comment>
<keyword evidence="4" id="KW-1185">Reference proteome</keyword>